<proteinExistence type="predicted"/>
<reference evidence="2" key="2">
    <citation type="submission" date="2014-03" db="EMBL/GenBank/DDBJ databases">
        <authorList>
            <person name="Genoscope - CEA"/>
        </authorList>
    </citation>
    <scope>NUCLEOTIDE SEQUENCE</scope>
</reference>
<accession>A0A060YK98</accession>
<feature type="compositionally biased region" description="Basic and acidic residues" evidence="1">
    <location>
        <begin position="1"/>
        <end position="28"/>
    </location>
</feature>
<sequence>MKRVTEEERRMACVTARKEDEKKRESHKQAMHKSPAHVVPQQFYTQLGLKSQDSSVTSKAGGISLSVG</sequence>
<dbReference type="Proteomes" id="UP000193380">
    <property type="component" value="Unassembled WGS sequence"/>
</dbReference>
<feature type="region of interest" description="Disordered" evidence="1">
    <location>
        <begin position="49"/>
        <end position="68"/>
    </location>
</feature>
<dbReference type="STRING" id="8022.A0A060YK98"/>
<organism evidence="2 3">
    <name type="scientific">Oncorhynchus mykiss</name>
    <name type="common">Rainbow trout</name>
    <name type="synonym">Salmo gairdneri</name>
    <dbReference type="NCBI Taxonomy" id="8022"/>
    <lineage>
        <taxon>Eukaryota</taxon>
        <taxon>Metazoa</taxon>
        <taxon>Chordata</taxon>
        <taxon>Craniata</taxon>
        <taxon>Vertebrata</taxon>
        <taxon>Euteleostomi</taxon>
        <taxon>Actinopterygii</taxon>
        <taxon>Neopterygii</taxon>
        <taxon>Teleostei</taxon>
        <taxon>Protacanthopterygii</taxon>
        <taxon>Salmoniformes</taxon>
        <taxon>Salmonidae</taxon>
        <taxon>Salmoninae</taxon>
        <taxon>Oncorhynchus</taxon>
    </lineage>
</organism>
<evidence type="ECO:0000313" key="3">
    <source>
        <dbReference type="Proteomes" id="UP000193380"/>
    </source>
</evidence>
<name>A0A060YK98_ONCMY</name>
<dbReference type="AlphaFoldDB" id="A0A060YK98"/>
<dbReference type="EMBL" id="FR912997">
    <property type="protein sequence ID" value="CDQ92243.1"/>
    <property type="molecule type" value="Genomic_DNA"/>
</dbReference>
<protein>
    <submittedName>
        <fullName evidence="2">Uncharacterized protein</fullName>
    </submittedName>
</protein>
<dbReference type="PaxDb" id="8022-A0A060YK98"/>
<gene>
    <name evidence="2" type="ORF">GSONMT00000331001</name>
</gene>
<reference evidence="2" key="1">
    <citation type="journal article" date="2014" name="Nat. Commun.">
        <title>The rainbow trout genome provides novel insights into evolution after whole-genome duplication in vertebrates.</title>
        <authorList>
            <person name="Berthelot C."/>
            <person name="Brunet F."/>
            <person name="Chalopin D."/>
            <person name="Juanchich A."/>
            <person name="Bernard M."/>
            <person name="Noel B."/>
            <person name="Bento P."/>
            <person name="Da Silva C."/>
            <person name="Labadie K."/>
            <person name="Alberti A."/>
            <person name="Aury J.M."/>
            <person name="Louis A."/>
            <person name="Dehais P."/>
            <person name="Bardou P."/>
            <person name="Montfort J."/>
            <person name="Klopp C."/>
            <person name="Cabau C."/>
            <person name="Gaspin C."/>
            <person name="Thorgaard G.H."/>
            <person name="Boussaha M."/>
            <person name="Quillet E."/>
            <person name="Guyomard R."/>
            <person name="Galiana D."/>
            <person name="Bobe J."/>
            <person name="Volff J.N."/>
            <person name="Genet C."/>
            <person name="Wincker P."/>
            <person name="Jaillon O."/>
            <person name="Roest Crollius H."/>
            <person name="Guiguen Y."/>
        </authorList>
    </citation>
    <scope>NUCLEOTIDE SEQUENCE [LARGE SCALE GENOMIC DNA]</scope>
</reference>
<evidence type="ECO:0000256" key="1">
    <source>
        <dbReference type="SAM" id="MobiDB-lite"/>
    </source>
</evidence>
<feature type="compositionally biased region" description="Polar residues" evidence="1">
    <location>
        <begin position="49"/>
        <end position="58"/>
    </location>
</feature>
<feature type="region of interest" description="Disordered" evidence="1">
    <location>
        <begin position="1"/>
        <end position="39"/>
    </location>
</feature>
<evidence type="ECO:0000313" key="2">
    <source>
        <dbReference type="EMBL" id="CDQ92243.1"/>
    </source>
</evidence>